<dbReference type="InterPro" id="IPR011576">
    <property type="entry name" value="Pyridox_Oxase_N"/>
</dbReference>
<accession>A0A2S7N0U8</accession>
<dbReference type="Pfam" id="PF01243">
    <property type="entry name" value="PNPOx_N"/>
    <property type="match status" value="1"/>
</dbReference>
<feature type="domain" description="Pyridoxamine 5'-phosphate oxidase N-terminal" evidence="1">
    <location>
        <begin position="32"/>
        <end position="130"/>
    </location>
</feature>
<name>A0A2S7N0U8_9BACI</name>
<comment type="caution">
    <text evidence="2">The sequence shown here is derived from an EMBL/GenBank/DDBJ whole genome shotgun (WGS) entry which is preliminary data.</text>
</comment>
<dbReference type="SUPFAM" id="SSF50475">
    <property type="entry name" value="FMN-binding split barrel"/>
    <property type="match status" value="1"/>
</dbReference>
<dbReference type="GO" id="GO:0016787">
    <property type="term" value="F:hydrolase activity"/>
    <property type="evidence" value="ECO:0007669"/>
    <property type="project" value="UniProtKB-KW"/>
</dbReference>
<evidence type="ECO:0000313" key="2">
    <source>
        <dbReference type="EMBL" id="PQD95712.1"/>
    </source>
</evidence>
<dbReference type="AlphaFoldDB" id="A0A2S7N0U8"/>
<dbReference type="RefSeq" id="WP_104848858.1">
    <property type="nucleotide sequence ID" value="NZ_PKOZ01000003.1"/>
</dbReference>
<organism evidence="2 3">
    <name type="scientific">Pradoshia eiseniae</name>
    <dbReference type="NCBI Taxonomy" id="2064768"/>
    <lineage>
        <taxon>Bacteria</taxon>
        <taxon>Bacillati</taxon>
        <taxon>Bacillota</taxon>
        <taxon>Bacilli</taxon>
        <taxon>Bacillales</taxon>
        <taxon>Bacillaceae</taxon>
        <taxon>Pradoshia</taxon>
    </lineage>
</organism>
<dbReference type="PANTHER" id="PTHR42815">
    <property type="entry name" value="FAD-BINDING, PUTATIVE (AFU_ORTHOLOGUE AFUA_6G07600)-RELATED"/>
    <property type="match status" value="1"/>
</dbReference>
<dbReference type="Proteomes" id="UP000239663">
    <property type="component" value="Unassembled WGS sequence"/>
</dbReference>
<dbReference type="OrthoDB" id="9796486at2"/>
<evidence type="ECO:0000259" key="1">
    <source>
        <dbReference type="Pfam" id="PF01243"/>
    </source>
</evidence>
<protein>
    <submittedName>
        <fullName evidence="2">Phosphohydrolase</fullName>
    </submittedName>
</protein>
<gene>
    <name evidence="2" type="ORF">CYL18_07410</name>
</gene>
<sequence length="205" mass="22733">MFNRTIHTREALQELVGTPSNLAVHKVIDSLDRHCEDFIAKSPLLLLATADKSGSCDVSPRGDQPGFVSILNQKHLLIPERRGNKRIDSLYNILENPHVGLIFLIPGLRETLRVNGKASIVTDEELLAPLAVSNTIPLAGIGVEVEECFLHCGKAMIRSNLWNPAAWLLDQELPRAAEILAAHAKITTQTEIETSLNEGYRKRLY</sequence>
<dbReference type="EMBL" id="PKOZ01000003">
    <property type="protein sequence ID" value="PQD95712.1"/>
    <property type="molecule type" value="Genomic_DNA"/>
</dbReference>
<dbReference type="NCBIfam" id="TIGR04025">
    <property type="entry name" value="PPOX_FMN_DR2398"/>
    <property type="match status" value="1"/>
</dbReference>
<reference evidence="2 3" key="1">
    <citation type="submission" date="2017-12" db="EMBL/GenBank/DDBJ databases">
        <title>Taxonomic description and draft genome of Pradoshia cofamensis Gen. nov., sp. nov., a thermotolerant bacillale isolated from anterior gut of earthworm Eisenia fetida.</title>
        <authorList>
            <person name="Saha T."/>
            <person name="Chakraborty R."/>
        </authorList>
    </citation>
    <scope>NUCLEOTIDE SEQUENCE [LARGE SCALE GENOMIC DNA]</scope>
    <source>
        <strain evidence="2 3">EAG3</strain>
    </source>
</reference>
<keyword evidence="3" id="KW-1185">Reference proteome</keyword>
<dbReference type="InterPro" id="IPR024029">
    <property type="entry name" value="Pyridox_Oxase_FMN-dep"/>
</dbReference>
<dbReference type="InterPro" id="IPR012349">
    <property type="entry name" value="Split_barrel_FMN-bd"/>
</dbReference>
<proteinExistence type="predicted"/>
<dbReference type="Gene3D" id="2.30.110.10">
    <property type="entry name" value="Electron Transport, Fmn-binding Protein, Chain A"/>
    <property type="match status" value="1"/>
</dbReference>
<evidence type="ECO:0000313" key="3">
    <source>
        <dbReference type="Proteomes" id="UP000239663"/>
    </source>
</evidence>
<dbReference type="PANTHER" id="PTHR42815:SF2">
    <property type="entry name" value="FAD-BINDING, PUTATIVE (AFU_ORTHOLOGUE AFUA_6G07600)-RELATED"/>
    <property type="match status" value="1"/>
</dbReference>
<keyword evidence="2" id="KW-0378">Hydrolase</keyword>